<dbReference type="SUPFAM" id="SSF54637">
    <property type="entry name" value="Thioesterase/thiol ester dehydrase-isomerase"/>
    <property type="match status" value="1"/>
</dbReference>
<name>A0ABS4UQ50_9ACTN</name>
<dbReference type="Proteomes" id="UP000755585">
    <property type="component" value="Unassembled WGS sequence"/>
</dbReference>
<dbReference type="EMBL" id="JAGINT010000002">
    <property type="protein sequence ID" value="MBP2353768.1"/>
    <property type="molecule type" value="Genomic_DNA"/>
</dbReference>
<keyword evidence="2 3" id="KW-0378">Hydrolase</keyword>
<evidence type="ECO:0000256" key="1">
    <source>
        <dbReference type="ARBA" id="ARBA00005953"/>
    </source>
</evidence>
<comment type="caution">
    <text evidence="3">The sequence shown here is derived from an EMBL/GenBank/DDBJ whole genome shotgun (WGS) entry which is preliminary data.</text>
</comment>
<dbReference type="Gene3D" id="3.10.129.10">
    <property type="entry name" value="Hotdog Thioesterase"/>
    <property type="match status" value="1"/>
</dbReference>
<dbReference type="PANTHER" id="PTHR31793">
    <property type="entry name" value="4-HYDROXYBENZOYL-COA THIOESTERASE FAMILY MEMBER"/>
    <property type="match status" value="1"/>
</dbReference>
<evidence type="ECO:0000313" key="4">
    <source>
        <dbReference type="Proteomes" id="UP000755585"/>
    </source>
</evidence>
<evidence type="ECO:0000313" key="3">
    <source>
        <dbReference type="EMBL" id="MBP2353768.1"/>
    </source>
</evidence>
<dbReference type="InterPro" id="IPR029069">
    <property type="entry name" value="HotDog_dom_sf"/>
</dbReference>
<dbReference type="EC" id="3.1.2.-" evidence="3"/>
<keyword evidence="4" id="KW-1185">Reference proteome</keyword>
<dbReference type="Pfam" id="PF13279">
    <property type="entry name" value="4HBT_2"/>
    <property type="match status" value="1"/>
</dbReference>
<organism evidence="3 4">
    <name type="scientific">Kribbella aluminosa</name>
    <dbReference type="NCBI Taxonomy" id="416017"/>
    <lineage>
        <taxon>Bacteria</taxon>
        <taxon>Bacillati</taxon>
        <taxon>Actinomycetota</taxon>
        <taxon>Actinomycetes</taxon>
        <taxon>Propionibacteriales</taxon>
        <taxon>Kribbellaceae</taxon>
        <taxon>Kribbella</taxon>
    </lineage>
</organism>
<protein>
    <submittedName>
        <fullName evidence="3">Acyl-CoA thioester hydrolase</fullName>
        <ecNumber evidence="3">3.1.2.-</ecNumber>
    </submittedName>
</protein>
<dbReference type="GO" id="GO:0016787">
    <property type="term" value="F:hydrolase activity"/>
    <property type="evidence" value="ECO:0007669"/>
    <property type="project" value="UniProtKB-KW"/>
</dbReference>
<dbReference type="RefSeq" id="WP_209696679.1">
    <property type="nucleotide sequence ID" value="NZ_BAAAVU010000001.1"/>
</dbReference>
<dbReference type="PANTHER" id="PTHR31793:SF27">
    <property type="entry name" value="NOVEL THIOESTERASE SUPERFAMILY DOMAIN AND SAPOSIN A-TYPE DOMAIN CONTAINING PROTEIN (0610012H03RIK)"/>
    <property type="match status" value="1"/>
</dbReference>
<gene>
    <name evidence="3" type="ORF">JOF29_004878</name>
</gene>
<comment type="similarity">
    <text evidence="1">Belongs to the 4-hydroxybenzoyl-CoA thioesterase family.</text>
</comment>
<dbReference type="InterPro" id="IPR050563">
    <property type="entry name" value="4-hydroxybenzoyl-CoA_TE"/>
</dbReference>
<reference evidence="3 4" key="1">
    <citation type="submission" date="2021-03" db="EMBL/GenBank/DDBJ databases">
        <title>Sequencing the genomes of 1000 actinobacteria strains.</title>
        <authorList>
            <person name="Klenk H.-P."/>
        </authorList>
    </citation>
    <scope>NUCLEOTIDE SEQUENCE [LARGE SCALE GENOMIC DNA]</scope>
    <source>
        <strain evidence="3 4">DSM 18824</strain>
    </source>
</reference>
<evidence type="ECO:0000256" key="2">
    <source>
        <dbReference type="ARBA" id="ARBA00022801"/>
    </source>
</evidence>
<sequence>MAESHERAAYPHHLAITLRWKDNDVYGHVNNVEYYSFFDTVINDFLIRSGGLDIHGGEVIGLCVDSQCTFKQPLDFPGVVDAGLRCAQLGNSSVRYEIALFREDSSHPAATGRFVHVFVDRTNRRPVPVPALIRTALEGITP</sequence>
<dbReference type="CDD" id="cd00586">
    <property type="entry name" value="4HBT"/>
    <property type="match status" value="1"/>
</dbReference>
<proteinExistence type="inferred from homology"/>
<accession>A0ABS4UQ50</accession>